<evidence type="ECO:0000256" key="12">
    <source>
        <dbReference type="ARBA" id="ARBA00023065"/>
    </source>
</evidence>
<dbReference type="InterPro" id="IPR023214">
    <property type="entry name" value="HAD_sf"/>
</dbReference>
<dbReference type="NCBIfam" id="TIGR01494">
    <property type="entry name" value="ATPase_P-type"/>
    <property type="match status" value="1"/>
</dbReference>
<dbReference type="Gene3D" id="3.40.1110.10">
    <property type="entry name" value="Calcium-transporting ATPase, cytoplasmic domain N"/>
    <property type="match status" value="1"/>
</dbReference>
<dbReference type="InterPro" id="IPR023299">
    <property type="entry name" value="ATPase_P-typ_cyto_dom_N"/>
</dbReference>
<feature type="transmembrane region" description="Helical" evidence="15">
    <location>
        <begin position="106"/>
        <end position="125"/>
    </location>
</feature>
<evidence type="ECO:0000256" key="13">
    <source>
        <dbReference type="ARBA" id="ARBA00023136"/>
    </source>
</evidence>
<evidence type="ECO:0000256" key="2">
    <source>
        <dbReference type="ARBA" id="ARBA00006024"/>
    </source>
</evidence>
<feature type="transmembrane region" description="Helical" evidence="15">
    <location>
        <begin position="137"/>
        <end position="155"/>
    </location>
</feature>
<dbReference type="GO" id="GO:0005507">
    <property type="term" value="F:copper ion binding"/>
    <property type="evidence" value="ECO:0007669"/>
    <property type="project" value="TreeGrafter"/>
</dbReference>
<dbReference type="EMBL" id="DXFP01000036">
    <property type="protein sequence ID" value="HIX01958.1"/>
    <property type="molecule type" value="Genomic_DNA"/>
</dbReference>
<keyword evidence="4 15" id="KW-0812">Transmembrane</keyword>
<feature type="transmembrane region" description="Helical" evidence="15">
    <location>
        <begin position="44"/>
        <end position="63"/>
    </location>
</feature>
<dbReference type="SUPFAM" id="SSF81653">
    <property type="entry name" value="Calcium ATPase, transduction domain A"/>
    <property type="match status" value="1"/>
</dbReference>
<feature type="transmembrane region" description="Helical" evidence="15">
    <location>
        <begin position="75"/>
        <end position="94"/>
    </location>
</feature>
<evidence type="ECO:0000256" key="14">
    <source>
        <dbReference type="ARBA" id="ARBA00049289"/>
    </source>
</evidence>
<sequence length="677" mass="73073">MHHEMDHDMHMDHHEMHMDHDMHNMSMDMGNGHMMHMGNMKRKFWVSLILTIPIILMTPFMGIHMPFEITFPGSAWVVTILGTIIFFYGGSPFFSGTKSELANRKPAMMTLIAMGITVAYVYSIYSVIQQQLFGNNHVMSFFWELSSLVVIMLLGHRIEMSVEMKASSSLDSLVKLLPKQAHKLVNGEVHDLPLKEVKEGDLLQVLAGEKMPADGIVVDGNSTANESMVTGEARAVAKKKGDKVVGGSTNGNGTLTIKVTGTGESGYLAQVMKLISDAKATKSEQENMADKVAGTLFYAAVTIALIAFVVWLHLRGLSYALSVAVATLVVACPHALGLAIPLVVARSTAMAARQGLLIHNRNAMEQVKDLKYALMDKTGTLTEGNFKVQQVKSLDNAVSDDQVLQMMAGLEMNSSHPLAVGIMEAAKASQLEVKAATDVEQMTGIGLQGKINGQKYSLVSANGLKKEGLTVPVLSDLPVASTVSYLVGNGKVLGYVAQADTVKPDSKQFVTELKRQGITPVMLTGDNEKAAQAVAHELGITEIRAELMPEDKEKIVREYQQKGKVMMIGDGINDAPSLTRADIGVAIGSGTDVAINSADIVLVKSHPTDVLKFLKIARKTTLKMTENLWWGAGYNIIVLPLAAGILAPFGFILSPMVGAIVMSCSTIIVALNAMTLK</sequence>
<dbReference type="NCBIfam" id="TIGR01525">
    <property type="entry name" value="ATPase-IB_hvy"/>
    <property type="match status" value="1"/>
</dbReference>
<dbReference type="PANTHER" id="PTHR43520">
    <property type="entry name" value="ATP7, ISOFORM B"/>
    <property type="match status" value="1"/>
</dbReference>
<reference evidence="17" key="1">
    <citation type="journal article" date="2021" name="PeerJ">
        <title>Extensive microbial diversity within the chicken gut microbiome revealed by metagenomics and culture.</title>
        <authorList>
            <person name="Gilroy R."/>
            <person name="Ravi A."/>
            <person name="Getino M."/>
            <person name="Pursley I."/>
            <person name="Horton D.L."/>
            <person name="Alikhan N.F."/>
            <person name="Baker D."/>
            <person name="Gharbi K."/>
            <person name="Hall N."/>
            <person name="Watson M."/>
            <person name="Adriaenssens E.M."/>
            <person name="Foster-Nyarko E."/>
            <person name="Jarju S."/>
            <person name="Secka A."/>
            <person name="Antonio M."/>
            <person name="Oren A."/>
            <person name="Chaudhuri R.R."/>
            <person name="La Ragione R."/>
            <person name="Hildebrand F."/>
            <person name="Pallen M.J."/>
        </authorList>
    </citation>
    <scope>NUCLEOTIDE SEQUENCE</scope>
    <source>
        <strain evidence="17">6627</strain>
    </source>
</reference>
<dbReference type="SUPFAM" id="SSF56784">
    <property type="entry name" value="HAD-like"/>
    <property type="match status" value="1"/>
</dbReference>
<dbReference type="InterPro" id="IPR059000">
    <property type="entry name" value="ATPase_P-type_domA"/>
</dbReference>
<dbReference type="InterPro" id="IPR036412">
    <property type="entry name" value="HAD-like_sf"/>
</dbReference>
<dbReference type="InterPro" id="IPR023298">
    <property type="entry name" value="ATPase_P-typ_TM_dom_sf"/>
</dbReference>
<dbReference type="Gene3D" id="2.70.150.10">
    <property type="entry name" value="Calcium-transporting ATPase, cytoplasmic transduction domain A"/>
    <property type="match status" value="1"/>
</dbReference>
<dbReference type="PRINTS" id="PR00943">
    <property type="entry name" value="CUATPASE"/>
</dbReference>
<feature type="transmembrane region" description="Helical" evidence="15">
    <location>
        <begin position="657"/>
        <end position="676"/>
    </location>
</feature>
<evidence type="ECO:0000259" key="16">
    <source>
        <dbReference type="Pfam" id="PF00122"/>
    </source>
</evidence>
<organism evidence="17 18">
    <name type="scientific">Candidatus Ligilactobacillus excrementigallinarum</name>
    <dbReference type="NCBI Taxonomy" id="2838641"/>
    <lineage>
        <taxon>Bacteria</taxon>
        <taxon>Bacillati</taxon>
        <taxon>Bacillota</taxon>
        <taxon>Bacilli</taxon>
        <taxon>Lactobacillales</taxon>
        <taxon>Lactobacillaceae</taxon>
        <taxon>Ligilactobacillus</taxon>
    </lineage>
</organism>
<feature type="transmembrane region" description="Helical" evidence="15">
    <location>
        <begin position="320"/>
        <end position="344"/>
    </location>
</feature>
<keyword evidence="15" id="KW-1003">Cell membrane</keyword>
<dbReference type="AlphaFoldDB" id="A0A9D2A9S5"/>
<keyword evidence="9" id="KW-1278">Translocase</keyword>
<accession>A0A9D2A9S5</accession>
<dbReference type="PRINTS" id="PR00119">
    <property type="entry name" value="CATATPASE"/>
</dbReference>
<dbReference type="FunFam" id="2.70.150.10:FF:000002">
    <property type="entry name" value="Copper-transporting ATPase 1, putative"/>
    <property type="match status" value="1"/>
</dbReference>
<evidence type="ECO:0000256" key="3">
    <source>
        <dbReference type="ARBA" id="ARBA00012517"/>
    </source>
</evidence>
<dbReference type="GO" id="GO:0016887">
    <property type="term" value="F:ATP hydrolysis activity"/>
    <property type="evidence" value="ECO:0007669"/>
    <property type="project" value="InterPro"/>
</dbReference>
<evidence type="ECO:0000256" key="9">
    <source>
        <dbReference type="ARBA" id="ARBA00022967"/>
    </source>
</evidence>
<keyword evidence="10 15" id="KW-1133">Transmembrane helix</keyword>
<dbReference type="GO" id="GO:0005886">
    <property type="term" value="C:plasma membrane"/>
    <property type="evidence" value="ECO:0007669"/>
    <property type="project" value="UniProtKB-SubCell"/>
</dbReference>
<evidence type="ECO:0000256" key="10">
    <source>
        <dbReference type="ARBA" id="ARBA00022989"/>
    </source>
</evidence>
<dbReference type="Pfam" id="PF00122">
    <property type="entry name" value="E1-E2_ATPase"/>
    <property type="match status" value="1"/>
</dbReference>
<keyword evidence="6 15" id="KW-0547">Nucleotide-binding</keyword>
<keyword evidence="7" id="KW-0187">Copper transport</keyword>
<feature type="transmembrane region" description="Helical" evidence="15">
    <location>
        <begin position="628"/>
        <end position="651"/>
    </location>
</feature>
<evidence type="ECO:0000256" key="6">
    <source>
        <dbReference type="ARBA" id="ARBA00022741"/>
    </source>
</evidence>
<dbReference type="Pfam" id="PF00702">
    <property type="entry name" value="Hydrolase"/>
    <property type="match status" value="1"/>
</dbReference>
<keyword evidence="11" id="KW-0186">Copper</keyword>
<dbReference type="EC" id="7.2.2.8" evidence="3"/>
<gene>
    <name evidence="17" type="ORF">H9861_04305</name>
</gene>
<dbReference type="InterPro" id="IPR027256">
    <property type="entry name" value="P-typ_ATPase_IB"/>
</dbReference>
<dbReference type="GO" id="GO:0043682">
    <property type="term" value="F:P-type divalent copper transporter activity"/>
    <property type="evidence" value="ECO:0007669"/>
    <property type="project" value="TreeGrafter"/>
</dbReference>
<comment type="catalytic activity">
    <reaction evidence="14">
        <text>Cu(+)(in) + ATP + H2O = Cu(+)(out) + ADP + phosphate + H(+)</text>
        <dbReference type="Rhea" id="RHEA:25792"/>
        <dbReference type="ChEBI" id="CHEBI:15377"/>
        <dbReference type="ChEBI" id="CHEBI:15378"/>
        <dbReference type="ChEBI" id="CHEBI:30616"/>
        <dbReference type="ChEBI" id="CHEBI:43474"/>
        <dbReference type="ChEBI" id="CHEBI:49552"/>
        <dbReference type="ChEBI" id="CHEBI:456216"/>
        <dbReference type="EC" id="7.2.2.8"/>
    </reaction>
</comment>
<dbReference type="PANTHER" id="PTHR43520:SF8">
    <property type="entry name" value="P-TYPE CU(+) TRANSPORTER"/>
    <property type="match status" value="1"/>
</dbReference>
<dbReference type="InterPro" id="IPR001757">
    <property type="entry name" value="P_typ_ATPase"/>
</dbReference>
<dbReference type="GO" id="GO:0055070">
    <property type="term" value="P:copper ion homeostasis"/>
    <property type="evidence" value="ECO:0007669"/>
    <property type="project" value="TreeGrafter"/>
</dbReference>
<evidence type="ECO:0000313" key="18">
    <source>
        <dbReference type="Proteomes" id="UP000823963"/>
    </source>
</evidence>
<keyword evidence="8 15" id="KW-0067">ATP-binding</keyword>
<evidence type="ECO:0000256" key="7">
    <source>
        <dbReference type="ARBA" id="ARBA00022796"/>
    </source>
</evidence>
<keyword evidence="12" id="KW-0406">Ion transport</keyword>
<dbReference type="InterPro" id="IPR018303">
    <property type="entry name" value="ATPase_P-typ_P_site"/>
</dbReference>
<dbReference type="Gene3D" id="3.40.50.1000">
    <property type="entry name" value="HAD superfamily/HAD-like"/>
    <property type="match status" value="1"/>
</dbReference>
<comment type="similarity">
    <text evidence="2 15">Belongs to the cation transport ATPase (P-type) (TC 3.A.3) family. Type IB subfamily.</text>
</comment>
<evidence type="ECO:0000256" key="11">
    <source>
        <dbReference type="ARBA" id="ARBA00023008"/>
    </source>
</evidence>
<dbReference type="Proteomes" id="UP000823963">
    <property type="component" value="Unassembled WGS sequence"/>
</dbReference>
<comment type="caution">
    <text evidence="17">The sequence shown here is derived from an EMBL/GenBank/DDBJ whole genome shotgun (WGS) entry which is preliminary data.</text>
</comment>
<reference evidence="17" key="2">
    <citation type="submission" date="2021-04" db="EMBL/GenBank/DDBJ databases">
        <authorList>
            <person name="Gilroy R."/>
        </authorList>
    </citation>
    <scope>NUCLEOTIDE SEQUENCE</scope>
    <source>
        <strain evidence="17">6627</strain>
    </source>
</reference>
<dbReference type="GO" id="GO:0005524">
    <property type="term" value="F:ATP binding"/>
    <property type="evidence" value="ECO:0007669"/>
    <property type="project" value="UniProtKB-UniRule"/>
</dbReference>
<proteinExistence type="inferred from homology"/>
<protein>
    <recommendedName>
        <fullName evidence="3">P-type Cu(+) transporter</fullName>
        <ecNumber evidence="3">7.2.2.8</ecNumber>
    </recommendedName>
</protein>
<keyword evidence="5 15" id="KW-0479">Metal-binding</keyword>
<evidence type="ECO:0000313" key="17">
    <source>
        <dbReference type="EMBL" id="HIX01958.1"/>
    </source>
</evidence>
<dbReference type="InterPro" id="IPR008250">
    <property type="entry name" value="ATPase_P-typ_transduc_dom_A_sf"/>
</dbReference>
<evidence type="ECO:0000256" key="5">
    <source>
        <dbReference type="ARBA" id="ARBA00022723"/>
    </source>
</evidence>
<dbReference type="GO" id="GO:0140581">
    <property type="term" value="F:P-type monovalent copper transporter activity"/>
    <property type="evidence" value="ECO:0007669"/>
    <property type="project" value="UniProtKB-EC"/>
</dbReference>
<keyword evidence="12" id="KW-0813">Transport</keyword>
<dbReference type="SUPFAM" id="SSF81665">
    <property type="entry name" value="Calcium ATPase, transmembrane domain M"/>
    <property type="match status" value="1"/>
</dbReference>
<feature type="domain" description="P-type ATPase A" evidence="16">
    <location>
        <begin position="175"/>
        <end position="275"/>
    </location>
</feature>
<keyword evidence="13 15" id="KW-0472">Membrane</keyword>
<feature type="transmembrane region" description="Helical" evidence="15">
    <location>
        <begin position="292"/>
        <end position="314"/>
    </location>
</feature>
<name>A0A9D2A9S5_9LACO</name>
<keyword evidence="17" id="KW-0378">Hydrolase</keyword>
<dbReference type="PROSITE" id="PS00154">
    <property type="entry name" value="ATPASE_E1_E2"/>
    <property type="match status" value="1"/>
</dbReference>
<dbReference type="NCBIfam" id="TIGR01511">
    <property type="entry name" value="ATPase-IB1_Cu"/>
    <property type="match status" value="1"/>
</dbReference>
<evidence type="ECO:0000256" key="8">
    <source>
        <dbReference type="ARBA" id="ARBA00022840"/>
    </source>
</evidence>
<evidence type="ECO:0000256" key="1">
    <source>
        <dbReference type="ARBA" id="ARBA00004651"/>
    </source>
</evidence>
<comment type="subcellular location">
    <subcellularLocation>
        <location evidence="1">Cell membrane</location>
        <topology evidence="1">Multi-pass membrane protein</topology>
    </subcellularLocation>
</comment>
<evidence type="ECO:0000256" key="15">
    <source>
        <dbReference type="RuleBase" id="RU362081"/>
    </source>
</evidence>
<evidence type="ECO:0000256" key="4">
    <source>
        <dbReference type="ARBA" id="ARBA00022692"/>
    </source>
</evidence>